<comment type="caution">
    <text evidence="2">The sequence shown here is derived from an EMBL/GenBank/DDBJ whole genome shotgun (WGS) entry which is preliminary data.</text>
</comment>
<sequence length="66" mass="7338">MNVTIEIDNQAPQKNNLMDLASDPALGKTVVESEAKGAHDFYRSNGKGRGVPDLIQKKTKHVNFNW</sequence>
<organism evidence="2 4">
    <name type="scientific">Pseudomonas reactans</name>
    <dbReference type="NCBI Taxonomy" id="117680"/>
    <lineage>
        <taxon>Bacteria</taxon>
        <taxon>Pseudomonadati</taxon>
        <taxon>Pseudomonadota</taxon>
        <taxon>Gammaproteobacteria</taxon>
        <taxon>Pseudomonadales</taxon>
        <taxon>Pseudomonadaceae</taxon>
        <taxon>Pseudomonas</taxon>
    </lineage>
</organism>
<dbReference type="Proteomes" id="UP000585226">
    <property type="component" value="Unassembled WGS sequence"/>
</dbReference>
<dbReference type="RefSeq" id="WP_141213433.1">
    <property type="nucleotide sequence ID" value="NZ_JACARY010000088.1"/>
</dbReference>
<evidence type="ECO:0000313" key="3">
    <source>
        <dbReference type="Proteomes" id="UP000572863"/>
    </source>
</evidence>
<evidence type="ECO:0000313" key="4">
    <source>
        <dbReference type="Proteomes" id="UP000585226"/>
    </source>
</evidence>
<dbReference type="Proteomes" id="UP000572863">
    <property type="component" value="Unassembled WGS sequence"/>
</dbReference>
<dbReference type="EMBL" id="JACARY010000088">
    <property type="protein sequence ID" value="NWD98746.1"/>
    <property type="molecule type" value="Genomic_DNA"/>
</dbReference>
<accession>A0A7Y8KKF0</accession>
<dbReference type="EMBL" id="JACASD010000126">
    <property type="protein sequence ID" value="NWE92801.1"/>
    <property type="molecule type" value="Genomic_DNA"/>
</dbReference>
<name>A0A7Y8KKF0_9PSED</name>
<dbReference type="AlphaFoldDB" id="A0A7Y8KKF0"/>
<evidence type="ECO:0000313" key="2">
    <source>
        <dbReference type="EMBL" id="NWE92801.1"/>
    </source>
</evidence>
<evidence type="ECO:0000313" key="1">
    <source>
        <dbReference type="EMBL" id="NWD98746.1"/>
    </source>
</evidence>
<protein>
    <submittedName>
        <fullName evidence="2">Uncharacterized protein</fullName>
    </submittedName>
</protein>
<proteinExistence type="predicted"/>
<keyword evidence="3" id="KW-1185">Reference proteome</keyword>
<gene>
    <name evidence="1" type="ORF">HX871_30455</name>
    <name evidence="2" type="ORF">HX893_32275</name>
</gene>
<reference evidence="3 4" key="1">
    <citation type="submission" date="2020-04" db="EMBL/GenBank/DDBJ databases">
        <title>Molecular characterization of pseudomonads from Agaricus bisporus reveal novel blotch 2 pathogens in Western Europe.</title>
        <authorList>
            <person name="Taparia T."/>
            <person name="Krijger M."/>
            <person name="Haynes E."/>
            <person name="Elpinstone J.G."/>
            <person name="Noble R."/>
            <person name="Van Der Wolf J."/>
        </authorList>
    </citation>
    <scope>NUCLEOTIDE SEQUENCE [LARGE SCALE GENOMIC DNA]</scope>
    <source>
        <strain evidence="1 3">P7774</strain>
        <strain evidence="2 4">P8021</strain>
    </source>
</reference>